<comment type="caution">
    <text evidence="3">The sequence shown here is derived from an EMBL/GenBank/DDBJ whole genome shotgun (WGS) entry which is preliminary data.</text>
</comment>
<evidence type="ECO:0008006" key="5">
    <source>
        <dbReference type="Google" id="ProtNLM"/>
    </source>
</evidence>
<dbReference type="EMBL" id="BNAY01000010">
    <property type="protein sequence ID" value="GHH32322.1"/>
    <property type="molecule type" value="Genomic_DNA"/>
</dbReference>
<feature type="signal peptide" evidence="2">
    <location>
        <begin position="1"/>
        <end position="19"/>
    </location>
</feature>
<organism evidence="3 4">
    <name type="scientific">Amycolatopsis oliviviridis</name>
    <dbReference type="NCBI Taxonomy" id="1471590"/>
    <lineage>
        <taxon>Bacteria</taxon>
        <taxon>Bacillati</taxon>
        <taxon>Actinomycetota</taxon>
        <taxon>Actinomycetes</taxon>
        <taxon>Pseudonocardiales</taxon>
        <taxon>Pseudonocardiaceae</taxon>
        <taxon>Amycolatopsis</taxon>
    </lineage>
</organism>
<protein>
    <recommendedName>
        <fullName evidence="5">Serine/threonine protein kinase</fullName>
    </recommendedName>
</protein>
<sequence>MIAAGAATAVFIGVATVVAVTAIADSGKPAAGQATGSASVAITTSYPDAYTTTDTTTESAPVSTTTSSETPTVTTGSVPAGYRKVEGPAGVEVTIPAGWPVKSGTIPSNNQADAPDGSGSFLRYGGTPTPSMPLREAVAENETSNSGIRAGYQRLRLDYVSTEANETVVWEFLFTKNGEQRHSLGWFWRKNGYDYVVYASAKASRWDELQPVLDVLTRTAGPR</sequence>
<evidence type="ECO:0000313" key="3">
    <source>
        <dbReference type="EMBL" id="GHH32322.1"/>
    </source>
</evidence>
<keyword evidence="2" id="KW-0732">Signal</keyword>
<accession>A0ABQ3M2U8</accession>
<proteinExistence type="predicted"/>
<evidence type="ECO:0000256" key="2">
    <source>
        <dbReference type="SAM" id="SignalP"/>
    </source>
</evidence>
<evidence type="ECO:0000256" key="1">
    <source>
        <dbReference type="SAM" id="MobiDB-lite"/>
    </source>
</evidence>
<name>A0ABQ3M2U8_9PSEU</name>
<feature type="chain" id="PRO_5046930983" description="Serine/threonine protein kinase" evidence="2">
    <location>
        <begin position="20"/>
        <end position="223"/>
    </location>
</feature>
<reference evidence="4" key="1">
    <citation type="journal article" date="2019" name="Int. J. Syst. Evol. Microbiol.">
        <title>The Global Catalogue of Microorganisms (GCM) 10K type strain sequencing project: providing services to taxonomists for standard genome sequencing and annotation.</title>
        <authorList>
            <consortium name="The Broad Institute Genomics Platform"/>
            <consortium name="The Broad Institute Genome Sequencing Center for Infectious Disease"/>
            <person name="Wu L."/>
            <person name="Ma J."/>
        </authorList>
    </citation>
    <scope>NUCLEOTIDE SEQUENCE [LARGE SCALE GENOMIC DNA]</scope>
    <source>
        <strain evidence="4">CGMCC 4.7683</strain>
    </source>
</reference>
<feature type="region of interest" description="Disordered" evidence="1">
    <location>
        <begin position="49"/>
        <end position="81"/>
    </location>
</feature>
<keyword evidence="4" id="KW-1185">Reference proteome</keyword>
<gene>
    <name evidence="3" type="ORF">GCM10017790_69260</name>
</gene>
<dbReference type="Proteomes" id="UP000635387">
    <property type="component" value="Unassembled WGS sequence"/>
</dbReference>
<dbReference type="RefSeq" id="WP_191258626.1">
    <property type="nucleotide sequence ID" value="NZ_BNAY01000010.1"/>
</dbReference>
<evidence type="ECO:0000313" key="4">
    <source>
        <dbReference type="Proteomes" id="UP000635387"/>
    </source>
</evidence>
<feature type="compositionally biased region" description="Low complexity" evidence="1">
    <location>
        <begin position="49"/>
        <end position="75"/>
    </location>
</feature>